<evidence type="ECO:0000313" key="10">
    <source>
        <dbReference type="Proteomes" id="UP000238801"/>
    </source>
</evidence>
<comment type="similarity">
    <text evidence="1 4 7">Belongs to the aldehyde dehydrogenase family.</text>
</comment>
<name>A0A2T0X2A7_9RHOB</name>
<dbReference type="Proteomes" id="UP000238801">
    <property type="component" value="Unassembled WGS sequence"/>
</dbReference>
<keyword evidence="3" id="KW-0520">NAD</keyword>
<dbReference type="PANTHER" id="PTHR43570">
    <property type="entry name" value="ALDEHYDE DEHYDROGENASE"/>
    <property type="match status" value="1"/>
</dbReference>
<dbReference type="InterPro" id="IPR016162">
    <property type="entry name" value="Ald_DH_N"/>
</dbReference>
<dbReference type="InterPro" id="IPR012394">
    <property type="entry name" value="Aldehyde_DH_NAD(P)"/>
</dbReference>
<reference evidence="9 10" key="1">
    <citation type="submission" date="2018-03" db="EMBL/GenBank/DDBJ databases">
        <title>Genomic Encyclopedia of Archaeal and Bacterial Type Strains, Phase II (KMG-II): from individual species to whole genera.</title>
        <authorList>
            <person name="Goeker M."/>
        </authorList>
    </citation>
    <scope>NUCLEOTIDE SEQUENCE [LARGE SCALE GENOMIC DNA]</scope>
    <source>
        <strain evidence="9 10">DSM 29318</strain>
    </source>
</reference>
<dbReference type="Gene3D" id="3.40.605.10">
    <property type="entry name" value="Aldehyde Dehydrogenase, Chain A, domain 1"/>
    <property type="match status" value="1"/>
</dbReference>
<evidence type="ECO:0000313" key="9">
    <source>
        <dbReference type="EMBL" id="PRY93082.1"/>
    </source>
</evidence>
<dbReference type="AlphaFoldDB" id="A0A2T0X2A7"/>
<dbReference type="Pfam" id="PF00171">
    <property type="entry name" value="Aldedh"/>
    <property type="match status" value="1"/>
</dbReference>
<sequence length="462" mass="49460">MADGAPIPHPVREAHDRLARAFDLGAVPSVRERIARLDALMDVLRARTDEIARTVASDFQGHRAEVETLTSEVGFTLDAIRHLKRVLPRWARTRRRRVVRPVPGRTEIWREPKGVVAVLSPWNYPLQLALVPLATAVAAGNRVILKPSERSPATSELLADMLGEVFPPDEVAVVTGGPDVAAAVCDLPLGHIFFTGSTEIGRKVAAAAARHLTPVTLELGGKSPAIAMPGADPVREAAPIAWGKWFSAGQTCVAPDFLLVPEGTAPAWADALLGQAGRFLGGAGDYTAMIDARAGDRIRSMLDEARGAGADVRALDAEAPHVAPAVVLRPPEGIALMREEIFGPVLPILEYGSEEDILRRQRDEAPLAAYAFGPDRGASAALLRRIRSGGAATGLPVIHLAAHDLPFGGIGTSGMGAYHGTSGLEAFTHERSVMHVARGPWMRMLAPPHPPFMQRIIRRMAR</sequence>
<evidence type="ECO:0000256" key="5">
    <source>
        <dbReference type="PIRSR" id="PIRSR036492-1"/>
    </source>
</evidence>
<dbReference type="PROSITE" id="PS00687">
    <property type="entry name" value="ALDEHYDE_DEHYDR_GLU"/>
    <property type="match status" value="1"/>
</dbReference>
<keyword evidence="2 4" id="KW-0560">Oxidoreductase</keyword>
<evidence type="ECO:0000256" key="6">
    <source>
        <dbReference type="PROSITE-ProRule" id="PRU10007"/>
    </source>
</evidence>
<evidence type="ECO:0000256" key="2">
    <source>
        <dbReference type="ARBA" id="ARBA00023002"/>
    </source>
</evidence>
<evidence type="ECO:0000256" key="3">
    <source>
        <dbReference type="ARBA" id="ARBA00023027"/>
    </source>
</evidence>
<dbReference type="GO" id="GO:0006081">
    <property type="term" value="P:aldehyde metabolic process"/>
    <property type="evidence" value="ECO:0007669"/>
    <property type="project" value="InterPro"/>
</dbReference>
<dbReference type="GO" id="GO:0004029">
    <property type="term" value="F:aldehyde dehydrogenase (NAD+) activity"/>
    <property type="evidence" value="ECO:0007669"/>
    <property type="project" value="TreeGrafter"/>
</dbReference>
<proteinExistence type="inferred from homology"/>
<dbReference type="InterPro" id="IPR015590">
    <property type="entry name" value="Aldehyde_DH_dom"/>
</dbReference>
<dbReference type="EMBL" id="PVTT01000002">
    <property type="protein sequence ID" value="PRY93082.1"/>
    <property type="molecule type" value="Genomic_DNA"/>
</dbReference>
<gene>
    <name evidence="9" type="ORF">BCF33_1948</name>
</gene>
<dbReference type="GO" id="GO:0005737">
    <property type="term" value="C:cytoplasm"/>
    <property type="evidence" value="ECO:0007669"/>
    <property type="project" value="TreeGrafter"/>
</dbReference>
<accession>A0A2T0X2A7</accession>
<evidence type="ECO:0000256" key="7">
    <source>
        <dbReference type="RuleBase" id="RU003345"/>
    </source>
</evidence>
<evidence type="ECO:0000256" key="4">
    <source>
        <dbReference type="PIRNR" id="PIRNR036492"/>
    </source>
</evidence>
<dbReference type="InterPro" id="IPR016163">
    <property type="entry name" value="Ald_DH_C"/>
</dbReference>
<dbReference type="OrthoDB" id="9812625at2"/>
<feature type="active site" evidence="5">
    <location>
        <position position="252"/>
    </location>
</feature>
<dbReference type="InterPro" id="IPR016161">
    <property type="entry name" value="Ald_DH/histidinol_DH"/>
</dbReference>
<feature type="domain" description="Aldehyde dehydrogenase" evidence="8">
    <location>
        <begin position="13"/>
        <end position="433"/>
    </location>
</feature>
<dbReference type="InterPro" id="IPR029510">
    <property type="entry name" value="Ald_DH_CS_GLU"/>
</dbReference>
<keyword evidence="10" id="KW-1185">Reference proteome</keyword>
<protein>
    <recommendedName>
        <fullName evidence="4">Aldehyde dehydrogenase</fullName>
    </recommendedName>
</protein>
<dbReference type="PIRSF" id="PIRSF036492">
    <property type="entry name" value="ALDH"/>
    <property type="match status" value="1"/>
</dbReference>
<dbReference type="Gene3D" id="3.40.309.10">
    <property type="entry name" value="Aldehyde Dehydrogenase, Chain A, domain 2"/>
    <property type="match status" value="1"/>
</dbReference>
<dbReference type="RefSeq" id="WP_106160711.1">
    <property type="nucleotide sequence ID" value="NZ_PVTT01000002.1"/>
</dbReference>
<comment type="caution">
    <text evidence="9">The sequence shown here is derived from an EMBL/GenBank/DDBJ whole genome shotgun (WGS) entry which is preliminary data.</text>
</comment>
<organism evidence="9 10">
    <name type="scientific">Hasllibacter halocynthiae</name>
    <dbReference type="NCBI Taxonomy" id="595589"/>
    <lineage>
        <taxon>Bacteria</taxon>
        <taxon>Pseudomonadati</taxon>
        <taxon>Pseudomonadota</taxon>
        <taxon>Alphaproteobacteria</taxon>
        <taxon>Rhodobacterales</taxon>
        <taxon>Roseobacteraceae</taxon>
        <taxon>Hasllibacter</taxon>
    </lineage>
</organism>
<evidence type="ECO:0000259" key="8">
    <source>
        <dbReference type="Pfam" id="PF00171"/>
    </source>
</evidence>
<feature type="active site" evidence="5 6">
    <location>
        <position position="218"/>
    </location>
</feature>
<evidence type="ECO:0000256" key="1">
    <source>
        <dbReference type="ARBA" id="ARBA00009986"/>
    </source>
</evidence>
<dbReference type="SUPFAM" id="SSF53720">
    <property type="entry name" value="ALDH-like"/>
    <property type="match status" value="1"/>
</dbReference>
<dbReference type="PANTHER" id="PTHR43570:SF20">
    <property type="entry name" value="ALDEHYDE DEHYDROGENASE ALDX-RELATED"/>
    <property type="match status" value="1"/>
</dbReference>